<keyword evidence="5" id="KW-0813">Transport</keyword>
<feature type="region of interest" description="Disordered" evidence="10">
    <location>
        <begin position="1"/>
        <end position="72"/>
    </location>
</feature>
<evidence type="ECO:0000313" key="12">
    <source>
        <dbReference type="Proteomes" id="UP001152049"/>
    </source>
</evidence>
<dbReference type="GO" id="GO:0003729">
    <property type="term" value="F:mRNA binding"/>
    <property type="evidence" value="ECO:0007669"/>
    <property type="project" value="InterPro"/>
</dbReference>
<evidence type="ECO:0000256" key="5">
    <source>
        <dbReference type="ARBA" id="ARBA00022448"/>
    </source>
</evidence>
<keyword evidence="7" id="KW-0509">mRNA transport</keyword>
<keyword evidence="12" id="KW-1185">Reference proteome</keyword>
<keyword evidence="8" id="KW-0175">Coiled coil</keyword>
<feature type="region of interest" description="Disordered" evidence="10">
    <location>
        <begin position="135"/>
        <end position="198"/>
    </location>
</feature>
<dbReference type="PANTHER" id="PTHR28028:SF1">
    <property type="entry name" value="60S RIBOSOMAL SUBUNIT ASSEMBLY_EXPORT PROTEIN LOC1"/>
    <property type="match status" value="1"/>
</dbReference>
<gene>
    <name evidence="11" type="primary">LOC1</name>
    <name evidence="11" type="ORF">NW762_002392</name>
</gene>
<comment type="subcellular location">
    <subcellularLocation>
        <location evidence="2">Nucleus</location>
        <location evidence="2">Nucleolus</location>
    </subcellularLocation>
</comment>
<evidence type="ECO:0000256" key="9">
    <source>
        <dbReference type="ARBA" id="ARBA00023242"/>
    </source>
</evidence>
<dbReference type="PANTHER" id="PTHR28028">
    <property type="entry name" value="60S RIBOSOMAL SUBUNIT ASSEMBLY/EXPORT PROTEIN LOC1"/>
    <property type="match status" value="1"/>
</dbReference>
<dbReference type="GO" id="GO:0005730">
    <property type="term" value="C:nucleolus"/>
    <property type="evidence" value="ECO:0007669"/>
    <property type="project" value="UniProtKB-SubCell"/>
</dbReference>
<evidence type="ECO:0000256" key="1">
    <source>
        <dbReference type="ARBA" id="ARBA00001977"/>
    </source>
</evidence>
<dbReference type="GO" id="GO:0051028">
    <property type="term" value="P:mRNA transport"/>
    <property type="evidence" value="ECO:0007669"/>
    <property type="project" value="UniProtKB-KW"/>
</dbReference>
<comment type="subunit">
    <text evidence="4">Component of the 66S pre-ribosomal particle.</text>
</comment>
<keyword evidence="9" id="KW-0539">Nucleus</keyword>
<sequence length="198" mass="21900">MGVTRTKTVKNKHAAAPGGAKSSKRSGTEGGFSKSKKPKGTPPSKEVKDKGREALLKKFKNPKKKKYSDEQLGIPTLNTVTPVGVVKPRGKKKGKVFADDQESMSTIMALVQAEKDGQIESKMIKQRQMEEIREARKVEAEKKDEARKSKLEDTKDSLRKRRKRKSAGDEEEDIKEFASTGIKAAKAKAKGKKRVSFA</sequence>
<comment type="caution">
    <text evidence="11">The sequence shown here is derived from an EMBL/GenBank/DDBJ whole genome shotgun (WGS) entry which is preliminary data.</text>
</comment>
<keyword evidence="6" id="KW-0690">Ribosome biogenesis</keyword>
<evidence type="ECO:0000256" key="4">
    <source>
        <dbReference type="ARBA" id="ARBA00011339"/>
    </source>
</evidence>
<feature type="compositionally biased region" description="Basic and acidic residues" evidence="10">
    <location>
        <begin position="45"/>
        <end position="56"/>
    </location>
</feature>
<dbReference type="AlphaFoldDB" id="A0A9W8SAI0"/>
<evidence type="ECO:0000256" key="6">
    <source>
        <dbReference type="ARBA" id="ARBA00022517"/>
    </source>
</evidence>
<dbReference type="EMBL" id="JAOQAZ010000003">
    <property type="protein sequence ID" value="KAJ4268329.1"/>
    <property type="molecule type" value="Genomic_DNA"/>
</dbReference>
<reference evidence="11" key="1">
    <citation type="submission" date="2022-09" db="EMBL/GenBank/DDBJ databases">
        <title>Fusarium specimens isolated from Avocado Roots.</title>
        <authorList>
            <person name="Stajich J."/>
            <person name="Roper C."/>
            <person name="Heimlech-Rivalta G."/>
        </authorList>
    </citation>
    <scope>NUCLEOTIDE SEQUENCE</scope>
    <source>
        <strain evidence="11">CF00136</strain>
    </source>
</reference>
<protein>
    <submittedName>
        <fullName evidence="11">60S ribosomal subunit assembly/export protein</fullName>
    </submittedName>
</protein>
<evidence type="ECO:0000256" key="3">
    <source>
        <dbReference type="ARBA" id="ARBA00008132"/>
    </source>
</evidence>
<dbReference type="OrthoDB" id="1743802at2759"/>
<comment type="function">
    <text evidence="1">Required for efficient assembly and nuclear export of the 60S ribosomal subunit.</text>
</comment>
<feature type="compositionally biased region" description="Basic residues" evidence="10">
    <location>
        <begin position="57"/>
        <end position="66"/>
    </location>
</feature>
<evidence type="ECO:0000256" key="2">
    <source>
        <dbReference type="ARBA" id="ARBA00004604"/>
    </source>
</evidence>
<accession>A0A9W8SAI0</accession>
<dbReference type="GO" id="GO:0030687">
    <property type="term" value="C:preribosome, large subunit precursor"/>
    <property type="evidence" value="ECO:0007669"/>
    <property type="project" value="TreeGrafter"/>
</dbReference>
<proteinExistence type="inferred from homology"/>
<name>A0A9W8SAI0_9HYPO</name>
<feature type="compositionally biased region" description="Basic residues" evidence="10">
    <location>
        <begin position="185"/>
        <end position="198"/>
    </location>
</feature>
<evidence type="ECO:0000256" key="10">
    <source>
        <dbReference type="SAM" id="MobiDB-lite"/>
    </source>
</evidence>
<evidence type="ECO:0000256" key="8">
    <source>
        <dbReference type="ARBA" id="ARBA00023054"/>
    </source>
</evidence>
<organism evidence="11 12">
    <name type="scientific">Fusarium torreyae</name>
    <dbReference type="NCBI Taxonomy" id="1237075"/>
    <lineage>
        <taxon>Eukaryota</taxon>
        <taxon>Fungi</taxon>
        <taxon>Dikarya</taxon>
        <taxon>Ascomycota</taxon>
        <taxon>Pezizomycotina</taxon>
        <taxon>Sordariomycetes</taxon>
        <taxon>Hypocreomycetidae</taxon>
        <taxon>Hypocreales</taxon>
        <taxon>Nectriaceae</taxon>
        <taxon>Fusarium</taxon>
    </lineage>
</organism>
<evidence type="ECO:0000313" key="11">
    <source>
        <dbReference type="EMBL" id="KAJ4268329.1"/>
    </source>
</evidence>
<feature type="compositionally biased region" description="Basic and acidic residues" evidence="10">
    <location>
        <begin position="135"/>
        <end position="157"/>
    </location>
</feature>
<comment type="similarity">
    <text evidence="3">Belongs to the LOC1 family.</text>
</comment>
<dbReference type="Proteomes" id="UP001152049">
    <property type="component" value="Unassembled WGS sequence"/>
</dbReference>
<evidence type="ECO:0000256" key="7">
    <source>
        <dbReference type="ARBA" id="ARBA00022816"/>
    </source>
</evidence>
<dbReference type="InterPro" id="IPR037650">
    <property type="entry name" value="Loc1"/>
</dbReference>
<dbReference type="GO" id="GO:0042273">
    <property type="term" value="P:ribosomal large subunit biogenesis"/>
    <property type="evidence" value="ECO:0007669"/>
    <property type="project" value="InterPro"/>
</dbReference>
<dbReference type="GO" id="GO:0008298">
    <property type="term" value="P:intracellular mRNA localization"/>
    <property type="evidence" value="ECO:0007669"/>
    <property type="project" value="TreeGrafter"/>
</dbReference>